<feature type="region of interest" description="Disordered" evidence="5">
    <location>
        <begin position="189"/>
        <end position="221"/>
    </location>
</feature>
<dbReference type="PROSITE" id="PS50969">
    <property type="entry name" value="FCP1"/>
    <property type="match status" value="1"/>
</dbReference>
<dbReference type="PANTHER" id="PTHR12210">
    <property type="entry name" value="DULLARD PROTEIN PHOSPHATASE"/>
    <property type="match status" value="1"/>
</dbReference>
<organism evidence="7 8">
    <name type="scientific">Porphyridium purpureum</name>
    <name type="common">Red alga</name>
    <name type="synonym">Porphyridium cruentum</name>
    <dbReference type="NCBI Taxonomy" id="35688"/>
    <lineage>
        <taxon>Eukaryota</taxon>
        <taxon>Rhodophyta</taxon>
        <taxon>Bangiophyceae</taxon>
        <taxon>Porphyridiales</taxon>
        <taxon>Porphyridiaceae</taxon>
        <taxon>Porphyridium</taxon>
    </lineage>
</organism>
<feature type="region of interest" description="Disordered" evidence="5">
    <location>
        <begin position="247"/>
        <end position="269"/>
    </location>
</feature>
<dbReference type="SUPFAM" id="SSF56784">
    <property type="entry name" value="HAD-like"/>
    <property type="match status" value="1"/>
</dbReference>
<feature type="region of interest" description="Disordered" evidence="5">
    <location>
        <begin position="53"/>
        <end position="138"/>
    </location>
</feature>
<gene>
    <name evidence="7" type="ORF">FVE85_2316</name>
</gene>
<keyword evidence="2" id="KW-0904">Protein phosphatase</keyword>
<evidence type="ECO:0000256" key="2">
    <source>
        <dbReference type="ARBA" id="ARBA00022912"/>
    </source>
</evidence>
<accession>A0A5J4YX59</accession>
<keyword evidence="1" id="KW-0378">Hydrolase</keyword>
<feature type="compositionally biased region" description="Basic and acidic residues" evidence="5">
    <location>
        <begin position="97"/>
        <end position="116"/>
    </location>
</feature>
<dbReference type="GO" id="GO:0005634">
    <property type="term" value="C:nucleus"/>
    <property type="evidence" value="ECO:0007669"/>
    <property type="project" value="UniProtKB-ARBA"/>
</dbReference>
<feature type="compositionally biased region" description="Basic and acidic residues" evidence="5">
    <location>
        <begin position="64"/>
        <end position="77"/>
    </location>
</feature>
<feature type="domain" description="FCP1 homology" evidence="6">
    <location>
        <begin position="329"/>
        <end position="489"/>
    </location>
</feature>
<protein>
    <submittedName>
        <fullName evidence="7">CTD small phosphatase-like protein 2</fullName>
    </submittedName>
</protein>
<dbReference type="AlphaFoldDB" id="A0A5J4YX59"/>
<keyword evidence="8" id="KW-1185">Reference proteome</keyword>
<evidence type="ECO:0000256" key="1">
    <source>
        <dbReference type="ARBA" id="ARBA00022801"/>
    </source>
</evidence>
<dbReference type="OrthoDB" id="277011at2759"/>
<dbReference type="InterPro" id="IPR050365">
    <property type="entry name" value="TIM50"/>
</dbReference>
<evidence type="ECO:0000256" key="4">
    <source>
        <dbReference type="ARBA" id="ARBA00038355"/>
    </source>
</evidence>
<dbReference type="InterPro" id="IPR023214">
    <property type="entry name" value="HAD_sf"/>
</dbReference>
<dbReference type="Gene3D" id="3.40.50.1000">
    <property type="entry name" value="HAD superfamily/HAD-like"/>
    <property type="match status" value="1"/>
</dbReference>
<dbReference type="CDD" id="cd07521">
    <property type="entry name" value="HAD_FCP1-like"/>
    <property type="match status" value="1"/>
</dbReference>
<name>A0A5J4YX59_PORPP</name>
<dbReference type="Pfam" id="PF03031">
    <property type="entry name" value="NIF"/>
    <property type="match status" value="1"/>
</dbReference>
<comment type="caution">
    <text evidence="7">The sequence shown here is derived from an EMBL/GenBank/DDBJ whole genome shotgun (WGS) entry which is preliminary data.</text>
</comment>
<evidence type="ECO:0000256" key="3">
    <source>
        <dbReference type="ARBA" id="ARBA00037324"/>
    </source>
</evidence>
<sequence length="534" mass="58837">MEPSSSRPRRGSALVPAMLRVRRLRGRYATETLSHAKSVPARHTRRSVHYMAAERATGGVSASRDSEGLELGDDRVAGRARKRRAVVGGNSDAAAVEQKHSDTARREAAPDRKDGPCVDVVAPQTQDKSAASAPTSLARSLENSTLAIGRSLKYLLMPITALFSATARKPPLLPEHAAGVSGVELVEMEQEESFGNEKEHHPSRQKKRGREDDDITYSAGEPDAASGQVVLLSDLVLESVPLAVAVDASETKPEEPALGTTTASESDARDAVFAPEPVIPQTHVDAAAELVASASQELLEDYEIYLFIASLPPLSLFPKRAPSLSPKMAGAPRVTLVLDLDETLVHCSTDAVRKWDVTFDVDFGGATHTVYAKKRPFLDHFLAEVSGFFEVVIFTASHEAYADRLLDIIDPQKKWIHHRCFRDSCLQINSNYIKDLTVLGRDLRHLVLVDNSPQASPLVHIDNLIPISTWFDDDSDRELLILLDFLSHLIDSDDVRPLISRSFRTREKVTRTVELYRQNQRQKREGENGSQVGR</sequence>
<dbReference type="InterPro" id="IPR004274">
    <property type="entry name" value="FCP1_dom"/>
</dbReference>
<comment type="function">
    <text evidence="3">Probable phosphatase.</text>
</comment>
<evidence type="ECO:0000313" key="7">
    <source>
        <dbReference type="EMBL" id="KAA8496161.1"/>
    </source>
</evidence>
<dbReference type="Proteomes" id="UP000324585">
    <property type="component" value="Unassembled WGS sequence"/>
</dbReference>
<evidence type="ECO:0000256" key="5">
    <source>
        <dbReference type="SAM" id="MobiDB-lite"/>
    </source>
</evidence>
<dbReference type="InterPro" id="IPR036412">
    <property type="entry name" value="HAD-like_sf"/>
</dbReference>
<comment type="similarity">
    <text evidence="4">Belongs to the CTDSPL2 family.</text>
</comment>
<dbReference type="GO" id="GO:0004721">
    <property type="term" value="F:phosphoprotein phosphatase activity"/>
    <property type="evidence" value="ECO:0007669"/>
    <property type="project" value="UniProtKB-KW"/>
</dbReference>
<reference evidence="8" key="1">
    <citation type="journal article" date="2019" name="Nat. Commun.">
        <title>Expansion of phycobilisome linker gene families in mesophilic red algae.</title>
        <authorList>
            <person name="Lee J."/>
            <person name="Kim D."/>
            <person name="Bhattacharya D."/>
            <person name="Yoon H.S."/>
        </authorList>
    </citation>
    <scope>NUCLEOTIDE SEQUENCE [LARGE SCALE GENOMIC DNA]</scope>
    <source>
        <strain evidence="8">CCMP 1328</strain>
    </source>
</reference>
<evidence type="ECO:0000259" key="6">
    <source>
        <dbReference type="PROSITE" id="PS50969"/>
    </source>
</evidence>
<dbReference type="SMART" id="SM00577">
    <property type="entry name" value="CPDc"/>
    <property type="match status" value="1"/>
</dbReference>
<dbReference type="EMBL" id="VRMN01000003">
    <property type="protein sequence ID" value="KAA8496161.1"/>
    <property type="molecule type" value="Genomic_DNA"/>
</dbReference>
<evidence type="ECO:0000313" key="8">
    <source>
        <dbReference type="Proteomes" id="UP000324585"/>
    </source>
</evidence>
<feature type="compositionally biased region" description="Polar residues" evidence="5">
    <location>
        <begin position="123"/>
        <end position="138"/>
    </location>
</feature>
<dbReference type="FunFam" id="3.40.50.1000:FF:000015">
    <property type="entry name" value="CTD small phosphatase-like protein 2"/>
    <property type="match status" value="1"/>
</dbReference>
<proteinExistence type="inferred from homology"/>
<dbReference type="InterPro" id="IPR011948">
    <property type="entry name" value="Dullard_phosphatase"/>
</dbReference>
<dbReference type="NCBIfam" id="TIGR02251">
    <property type="entry name" value="HIF-SF_euk"/>
    <property type="match status" value="1"/>
</dbReference>